<dbReference type="InterPro" id="IPR001347">
    <property type="entry name" value="SIS_dom"/>
</dbReference>
<evidence type="ECO:0000256" key="1">
    <source>
        <dbReference type="ARBA" id="ARBA00022432"/>
    </source>
</evidence>
<proteinExistence type="predicted"/>
<comment type="caution">
    <text evidence="5">The sequence shown here is derived from an EMBL/GenBank/DDBJ whole genome shotgun (WGS) entry which is preliminary data.</text>
</comment>
<dbReference type="PANTHER" id="PTHR11469:SF1">
    <property type="entry name" value="GLUCOSE-6-PHOSPHATE ISOMERASE"/>
    <property type="match status" value="1"/>
</dbReference>
<dbReference type="Gene3D" id="3.40.50.10490">
    <property type="entry name" value="Glucose-6-phosphate isomerase like protein, domain 1"/>
    <property type="match status" value="3"/>
</dbReference>
<dbReference type="EMBL" id="JNSK01000186">
    <property type="protein sequence ID" value="KGA13006.1"/>
    <property type="molecule type" value="Genomic_DNA"/>
</dbReference>
<dbReference type="AlphaFoldDB" id="A0A094QFD7"/>
<dbReference type="PROSITE" id="PS51463">
    <property type="entry name" value="P_GLUCOSE_ISOMERASE_3"/>
    <property type="match status" value="1"/>
</dbReference>
<keyword evidence="3" id="KW-0413">Isomerase</keyword>
<evidence type="ECO:0000256" key="3">
    <source>
        <dbReference type="ARBA" id="ARBA00023235"/>
    </source>
</evidence>
<dbReference type="GO" id="GO:0051156">
    <property type="term" value="P:glucose 6-phosphate metabolic process"/>
    <property type="evidence" value="ECO:0007669"/>
    <property type="project" value="TreeGrafter"/>
</dbReference>
<dbReference type="PANTHER" id="PTHR11469">
    <property type="entry name" value="GLUCOSE-6-PHOSPHATE ISOMERASE"/>
    <property type="match status" value="1"/>
</dbReference>
<dbReference type="GO" id="GO:0006096">
    <property type="term" value="P:glycolytic process"/>
    <property type="evidence" value="ECO:0007669"/>
    <property type="project" value="UniProtKB-KW"/>
</dbReference>
<dbReference type="Pfam" id="PF00342">
    <property type="entry name" value="PGI"/>
    <property type="match status" value="1"/>
</dbReference>
<dbReference type="GO" id="GO:0097367">
    <property type="term" value="F:carbohydrate derivative binding"/>
    <property type="evidence" value="ECO:0007669"/>
    <property type="project" value="InterPro"/>
</dbReference>
<reference evidence="5" key="1">
    <citation type="submission" date="2014-05" db="EMBL/GenBank/DDBJ databases">
        <title>Key roles for freshwater Actinobacteria revealed by deep metagenomic sequencing.</title>
        <authorList>
            <person name="Ghai R."/>
            <person name="Mizuno C.M."/>
            <person name="Picazo A."/>
            <person name="Camacho A."/>
            <person name="Rodriguez-Valera F."/>
        </authorList>
    </citation>
    <scope>NUCLEOTIDE SEQUENCE</scope>
</reference>
<organism evidence="5">
    <name type="scientific">freshwater metagenome</name>
    <dbReference type="NCBI Taxonomy" id="449393"/>
    <lineage>
        <taxon>unclassified sequences</taxon>
        <taxon>metagenomes</taxon>
        <taxon>ecological metagenomes</taxon>
    </lineage>
</organism>
<evidence type="ECO:0000313" key="5">
    <source>
        <dbReference type="EMBL" id="KGA13006.1"/>
    </source>
</evidence>
<accession>A0A094QFD7</accession>
<dbReference type="SUPFAM" id="SSF53697">
    <property type="entry name" value="SIS domain"/>
    <property type="match status" value="1"/>
</dbReference>
<dbReference type="GO" id="GO:0006094">
    <property type="term" value="P:gluconeogenesis"/>
    <property type="evidence" value="ECO:0007669"/>
    <property type="project" value="UniProtKB-KW"/>
</dbReference>
<evidence type="ECO:0000259" key="4">
    <source>
        <dbReference type="PROSITE" id="PS51464"/>
    </source>
</evidence>
<keyword evidence="1" id="KW-0312">Gluconeogenesis</keyword>
<dbReference type="InterPro" id="IPR001672">
    <property type="entry name" value="G6P_Isomerase"/>
</dbReference>
<gene>
    <name evidence="5" type="ORF">GM50_23330</name>
</gene>
<name>A0A094QFD7_9ZZZZ</name>
<dbReference type="InterPro" id="IPR046348">
    <property type="entry name" value="SIS_dom_sf"/>
</dbReference>
<dbReference type="PROSITE" id="PS51464">
    <property type="entry name" value="SIS"/>
    <property type="match status" value="1"/>
</dbReference>
<evidence type="ECO:0000256" key="2">
    <source>
        <dbReference type="ARBA" id="ARBA00023152"/>
    </source>
</evidence>
<keyword evidence="2" id="KW-0324">Glycolysis</keyword>
<feature type="domain" description="SIS" evidence="4">
    <location>
        <begin position="68"/>
        <end position="210"/>
    </location>
</feature>
<dbReference type="GO" id="GO:0048029">
    <property type="term" value="F:monosaccharide binding"/>
    <property type="evidence" value="ECO:0007669"/>
    <property type="project" value="TreeGrafter"/>
</dbReference>
<sequence>MLNISGLKVGSIDRDSALYKKIAAVNPRLANKDSDIWGPAAKAEASVRLNWIDAPESSRELLPQLDALSAKFRNHTRVVLCGMGGSSLAPEVIAATYRKELFVLDSTDPVYIHHALAGDLHQTVVVVGSKSGSTIETASQRALFAEAFRTLGLNPVEHMVIVTDPGSPLDQSARADGYTVINADPSVGGRFSALTAFGLVPAALIGVDPSVLLDAAADAKSQVINGAIAIDIAYLITAAGQYLTYCDSAEIPGLSDWIEQLVAESTGKNEVGRLPIVIESPTSAGAGELMSIAFSGEADLVISGELGEQFFLWEWVTALVGAALEIDPFNQPNVTEAKEATSALLSEWDGVLPEFTADAVDGAVEIFGAGSDLTEALRNFIDSIPAGGYVAVMAYLDRSGDRDLAKLREIIARKSQRPVTFGWGPRFLHSTGQFHKGGQQNGAFLQITGITNGDVVIPGQKFGFKTLVMAQALGDLRALAKRKYPLLRLHLSDRSAGIAQLLKAAEAL</sequence>
<protein>
    <recommendedName>
        <fullName evidence="4">SIS domain-containing protein</fullName>
    </recommendedName>
</protein>
<dbReference type="GO" id="GO:0005829">
    <property type="term" value="C:cytosol"/>
    <property type="evidence" value="ECO:0007669"/>
    <property type="project" value="TreeGrafter"/>
</dbReference>
<dbReference type="GO" id="GO:0004347">
    <property type="term" value="F:glucose-6-phosphate isomerase activity"/>
    <property type="evidence" value="ECO:0007669"/>
    <property type="project" value="InterPro"/>
</dbReference>